<name>A0A4S8LVU7_DENBC</name>
<evidence type="ECO:0000313" key="1">
    <source>
        <dbReference type="EMBL" id="THU93263.1"/>
    </source>
</evidence>
<accession>A0A4S8LVU7</accession>
<dbReference type="EMBL" id="ML179253">
    <property type="protein sequence ID" value="THU93263.1"/>
    <property type="molecule type" value="Genomic_DNA"/>
</dbReference>
<organism evidence="1 2">
    <name type="scientific">Dendrothele bispora (strain CBS 962.96)</name>
    <dbReference type="NCBI Taxonomy" id="1314807"/>
    <lineage>
        <taxon>Eukaryota</taxon>
        <taxon>Fungi</taxon>
        <taxon>Dikarya</taxon>
        <taxon>Basidiomycota</taxon>
        <taxon>Agaricomycotina</taxon>
        <taxon>Agaricomycetes</taxon>
        <taxon>Agaricomycetidae</taxon>
        <taxon>Agaricales</taxon>
        <taxon>Agaricales incertae sedis</taxon>
        <taxon>Dendrothele</taxon>
    </lineage>
</organism>
<dbReference type="Proteomes" id="UP000297245">
    <property type="component" value="Unassembled WGS sequence"/>
</dbReference>
<sequence length="73" mass="8594">YYWSFDPDGSSPLSKRVTEALGLPEFTPKAQLWLYKFADYQYKATRQFQIFRGYNPSTQEFAKRHGLPLVDII</sequence>
<feature type="non-terminal residue" evidence="1">
    <location>
        <position position="1"/>
    </location>
</feature>
<proteinExistence type="predicted"/>
<evidence type="ECO:0000313" key="2">
    <source>
        <dbReference type="Proteomes" id="UP000297245"/>
    </source>
</evidence>
<dbReference type="AlphaFoldDB" id="A0A4S8LVU7"/>
<dbReference type="OrthoDB" id="2953266at2759"/>
<keyword evidence="2" id="KW-1185">Reference proteome</keyword>
<gene>
    <name evidence="1" type="ORF">K435DRAFT_559842</name>
</gene>
<protein>
    <submittedName>
        <fullName evidence="1">Uncharacterized protein</fullName>
    </submittedName>
</protein>
<reference evidence="1 2" key="1">
    <citation type="journal article" date="2019" name="Nat. Ecol. Evol.">
        <title>Megaphylogeny resolves global patterns of mushroom evolution.</title>
        <authorList>
            <person name="Varga T."/>
            <person name="Krizsan K."/>
            <person name="Foldi C."/>
            <person name="Dima B."/>
            <person name="Sanchez-Garcia M."/>
            <person name="Sanchez-Ramirez S."/>
            <person name="Szollosi G.J."/>
            <person name="Szarkandi J.G."/>
            <person name="Papp V."/>
            <person name="Albert L."/>
            <person name="Andreopoulos W."/>
            <person name="Angelini C."/>
            <person name="Antonin V."/>
            <person name="Barry K.W."/>
            <person name="Bougher N.L."/>
            <person name="Buchanan P."/>
            <person name="Buyck B."/>
            <person name="Bense V."/>
            <person name="Catcheside P."/>
            <person name="Chovatia M."/>
            <person name="Cooper J."/>
            <person name="Damon W."/>
            <person name="Desjardin D."/>
            <person name="Finy P."/>
            <person name="Geml J."/>
            <person name="Haridas S."/>
            <person name="Hughes K."/>
            <person name="Justo A."/>
            <person name="Karasinski D."/>
            <person name="Kautmanova I."/>
            <person name="Kiss B."/>
            <person name="Kocsube S."/>
            <person name="Kotiranta H."/>
            <person name="LaButti K.M."/>
            <person name="Lechner B.E."/>
            <person name="Liimatainen K."/>
            <person name="Lipzen A."/>
            <person name="Lukacs Z."/>
            <person name="Mihaltcheva S."/>
            <person name="Morgado L.N."/>
            <person name="Niskanen T."/>
            <person name="Noordeloos M.E."/>
            <person name="Ohm R.A."/>
            <person name="Ortiz-Santana B."/>
            <person name="Ovrebo C."/>
            <person name="Racz N."/>
            <person name="Riley R."/>
            <person name="Savchenko A."/>
            <person name="Shiryaev A."/>
            <person name="Soop K."/>
            <person name="Spirin V."/>
            <person name="Szebenyi C."/>
            <person name="Tomsovsky M."/>
            <person name="Tulloss R.E."/>
            <person name="Uehling J."/>
            <person name="Grigoriev I.V."/>
            <person name="Vagvolgyi C."/>
            <person name="Papp T."/>
            <person name="Martin F.M."/>
            <person name="Miettinen O."/>
            <person name="Hibbett D.S."/>
            <person name="Nagy L.G."/>
        </authorList>
    </citation>
    <scope>NUCLEOTIDE SEQUENCE [LARGE SCALE GENOMIC DNA]</scope>
    <source>
        <strain evidence="1 2">CBS 962.96</strain>
    </source>
</reference>
<feature type="non-terminal residue" evidence="1">
    <location>
        <position position="73"/>
    </location>
</feature>